<dbReference type="RefSeq" id="WP_290300073.1">
    <property type="nucleotide sequence ID" value="NZ_JAUFQR010000001.1"/>
</dbReference>
<evidence type="ECO:0000256" key="6">
    <source>
        <dbReference type="ARBA" id="ARBA00023077"/>
    </source>
</evidence>
<keyword evidence="4 10" id="KW-0812">Transmembrane</keyword>
<dbReference type="Pfam" id="PF07715">
    <property type="entry name" value="Plug"/>
    <property type="match status" value="1"/>
</dbReference>
<evidence type="ECO:0000256" key="9">
    <source>
        <dbReference type="ARBA" id="ARBA00023237"/>
    </source>
</evidence>
<name>A0ABV7Y0A1_9FLAO</name>
<dbReference type="InterPro" id="IPR000531">
    <property type="entry name" value="Beta-barrel_TonB"/>
</dbReference>
<feature type="domain" description="TonB-dependent receptor plug" evidence="14">
    <location>
        <begin position="46"/>
        <end position="151"/>
    </location>
</feature>
<organism evidence="15 16">
    <name type="scientific">Chryseobacterium tructae</name>
    <dbReference type="NCBI Taxonomy" id="1037380"/>
    <lineage>
        <taxon>Bacteria</taxon>
        <taxon>Pseudomonadati</taxon>
        <taxon>Bacteroidota</taxon>
        <taxon>Flavobacteriia</taxon>
        <taxon>Flavobacteriales</taxon>
        <taxon>Weeksellaceae</taxon>
        <taxon>Chryseobacterium group</taxon>
        <taxon>Chryseobacterium</taxon>
    </lineage>
</organism>
<dbReference type="InterPro" id="IPR039426">
    <property type="entry name" value="TonB-dep_rcpt-like"/>
</dbReference>
<evidence type="ECO:0000256" key="10">
    <source>
        <dbReference type="PROSITE-ProRule" id="PRU01360"/>
    </source>
</evidence>
<evidence type="ECO:0000259" key="13">
    <source>
        <dbReference type="Pfam" id="PF00593"/>
    </source>
</evidence>
<feature type="signal peptide" evidence="12">
    <location>
        <begin position="1"/>
        <end position="19"/>
    </location>
</feature>
<sequence length="701" mass="80292">MKKKVLSILSLSIAVWMNAQEKDSLNQKKVEEVVITGQYKQQSINKSIYKVDVIDAVQIKNMAANNVADVLNQSLNIQVTPDSRSGNSTANIMGLNGDYVKILIDNIPVVGDTGLGSNIDLTKIALSNIERIEIVKGSMGVEYGNGAVAGVINIITKKNNTKKVSVRGSLQEETVRDNYDLKKKGKGRHIQNLNVDYNINNEWFANVNFNHNQFMGYEGNSEGYKYFGQDGKRGYEWNPKDQYEASALVRYSKNKTSFFYKMSYLKENFNFYNPEVSRRPLNDGLGGVEYESRDRKYNTHRWIHQFNIQTNLGHIRYMGDFSYQNQDRRYFDYNYDIPNRFVKSEQEEKSYYKTDVIYSRGMFSNFLDNKTFDFQLGYELDHTNGYAALIAGDFFGEAVKRKIFTYSNFLSAEWNISDRLSVRPGVRLSLSENFANQYNYSLSARYKTSENSNIRAIVGSANRFPKYDELYTYFVNLNHDIQGNPDLKPETGFSIGAFWDQNFTTGNDWRIAYSVDALYLDVRDRIDMMIIKEPSTYKYMNINRYKNMLLSANVDFRKDQFAFSVRGSVNGTSVSMTEVKNGAPEDFQYLVQAGASATYKLKNTDTNFSLYYKYTGDDRLYVSDAAGGVRLGKTDGFHMMDFIVSQPFWNNHFEIAVGVKNIFDVTSVRSTAMAGSAHTAASGTVNLYYGRSYFARLMFQF</sequence>
<evidence type="ECO:0000256" key="11">
    <source>
        <dbReference type="RuleBase" id="RU003357"/>
    </source>
</evidence>
<evidence type="ECO:0000313" key="16">
    <source>
        <dbReference type="Proteomes" id="UP001595735"/>
    </source>
</evidence>
<evidence type="ECO:0000259" key="14">
    <source>
        <dbReference type="Pfam" id="PF07715"/>
    </source>
</evidence>
<dbReference type="Gene3D" id="2.40.170.20">
    <property type="entry name" value="TonB-dependent receptor, beta-barrel domain"/>
    <property type="match status" value="1"/>
</dbReference>
<evidence type="ECO:0000256" key="5">
    <source>
        <dbReference type="ARBA" id="ARBA00022729"/>
    </source>
</evidence>
<dbReference type="InterPro" id="IPR036942">
    <property type="entry name" value="Beta-barrel_TonB_sf"/>
</dbReference>
<dbReference type="Proteomes" id="UP001595735">
    <property type="component" value="Unassembled WGS sequence"/>
</dbReference>
<dbReference type="SUPFAM" id="SSF56935">
    <property type="entry name" value="Porins"/>
    <property type="match status" value="1"/>
</dbReference>
<dbReference type="PANTHER" id="PTHR30069:SF29">
    <property type="entry name" value="HEMOGLOBIN AND HEMOGLOBIN-HAPTOGLOBIN-BINDING PROTEIN 1-RELATED"/>
    <property type="match status" value="1"/>
</dbReference>
<dbReference type="CDD" id="cd01347">
    <property type="entry name" value="ligand_gated_channel"/>
    <property type="match status" value="1"/>
</dbReference>
<dbReference type="EMBL" id="JBHRYO010000002">
    <property type="protein sequence ID" value="MFC3758299.1"/>
    <property type="molecule type" value="Genomic_DNA"/>
</dbReference>
<keyword evidence="3 10" id="KW-1134">Transmembrane beta strand</keyword>
<evidence type="ECO:0000256" key="3">
    <source>
        <dbReference type="ARBA" id="ARBA00022452"/>
    </source>
</evidence>
<dbReference type="InterPro" id="IPR037066">
    <property type="entry name" value="Plug_dom_sf"/>
</dbReference>
<proteinExistence type="inferred from homology"/>
<comment type="similarity">
    <text evidence="10 11">Belongs to the TonB-dependent receptor family.</text>
</comment>
<reference evidence="16" key="1">
    <citation type="journal article" date="2019" name="Int. J. Syst. Evol. Microbiol.">
        <title>The Global Catalogue of Microorganisms (GCM) 10K type strain sequencing project: providing services to taxonomists for standard genome sequencing and annotation.</title>
        <authorList>
            <consortium name="The Broad Institute Genomics Platform"/>
            <consortium name="The Broad Institute Genome Sequencing Center for Infectious Disease"/>
            <person name="Wu L."/>
            <person name="Ma J."/>
        </authorList>
    </citation>
    <scope>NUCLEOTIDE SEQUENCE [LARGE SCALE GENOMIC DNA]</scope>
    <source>
        <strain evidence="16">CECT 7798</strain>
    </source>
</reference>
<evidence type="ECO:0000313" key="15">
    <source>
        <dbReference type="EMBL" id="MFC3758299.1"/>
    </source>
</evidence>
<accession>A0ABV7Y0A1</accession>
<comment type="subcellular location">
    <subcellularLocation>
        <location evidence="1 10">Cell outer membrane</location>
        <topology evidence="1 10">Multi-pass membrane protein</topology>
    </subcellularLocation>
</comment>
<keyword evidence="7 10" id="KW-0472">Membrane</keyword>
<dbReference type="PROSITE" id="PS52016">
    <property type="entry name" value="TONB_DEPENDENT_REC_3"/>
    <property type="match status" value="1"/>
</dbReference>
<keyword evidence="5 12" id="KW-0732">Signal</keyword>
<evidence type="ECO:0000256" key="8">
    <source>
        <dbReference type="ARBA" id="ARBA00023170"/>
    </source>
</evidence>
<protein>
    <submittedName>
        <fullName evidence="15">TonB-dependent receptor plug domain-containing protein</fullName>
    </submittedName>
</protein>
<evidence type="ECO:0000256" key="1">
    <source>
        <dbReference type="ARBA" id="ARBA00004571"/>
    </source>
</evidence>
<feature type="chain" id="PRO_5046831037" evidence="12">
    <location>
        <begin position="20"/>
        <end position="701"/>
    </location>
</feature>
<keyword evidence="8 15" id="KW-0675">Receptor</keyword>
<dbReference type="PANTHER" id="PTHR30069">
    <property type="entry name" value="TONB-DEPENDENT OUTER MEMBRANE RECEPTOR"/>
    <property type="match status" value="1"/>
</dbReference>
<evidence type="ECO:0000256" key="4">
    <source>
        <dbReference type="ARBA" id="ARBA00022692"/>
    </source>
</evidence>
<dbReference type="Pfam" id="PF00593">
    <property type="entry name" value="TonB_dep_Rec_b-barrel"/>
    <property type="match status" value="1"/>
</dbReference>
<dbReference type="InterPro" id="IPR012910">
    <property type="entry name" value="Plug_dom"/>
</dbReference>
<feature type="domain" description="TonB-dependent receptor-like beta-barrel" evidence="13">
    <location>
        <begin position="267"/>
        <end position="662"/>
    </location>
</feature>
<dbReference type="Gene3D" id="2.170.130.10">
    <property type="entry name" value="TonB-dependent receptor, plug domain"/>
    <property type="match status" value="1"/>
</dbReference>
<keyword evidence="6 11" id="KW-0798">TonB box</keyword>
<evidence type="ECO:0000256" key="12">
    <source>
        <dbReference type="SAM" id="SignalP"/>
    </source>
</evidence>
<evidence type="ECO:0000256" key="7">
    <source>
        <dbReference type="ARBA" id="ARBA00023136"/>
    </source>
</evidence>
<keyword evidence="16" id="KW-1185">Reference proteome</keyword>
<gene>
    <name evidence="15" type="ORF">ACFONJ_20155</name>
</gene>
<evidence type="ECO:0000256" key="2">
    <source>
        <dbReference type="ARBA" id="ARBA00022448"/>
    </source>
</evidence>
<comment type="caution">
    <text evidence="15">The sequence shown here is derived from an EMBL/GenBank/DDBJ whole genome shotgun (WGS) entry which is preliminary data.</text>
</comment>
<keyword evidence="9 10" id="KW-0998">Cell outer membrane</keyword>
<keyword evidence="2 10" id="KW-0813">Transport</keyword>